<sequence length="221" mass="23211">MAKSFRLFRQIFLVGTSAACLGSPSLAADGAIASRPVEHMATAETPAVHILGAEARLLRSTEGATMTLRTSELTPGHVTTAWWVIMTQPENCSASPCTAEDVIGRAEEVGTQIVYADGVVNQPDGTAAFAAFLAAGDVKNGWFEQSFDAPSNAEIHLVLNDHGPLIPEISASMLTSYRGGCRGDSLPPPFPDTAKADGIEGPNECRLIQDAIFSAPASRAN</sequence>
<dbReference type="AlphaFoldDB" id="A0A0M7AZ24"/>
<protein>
    <submittedName>
        <fullName evidence="2">Uncharacterized protein</fullName>
    </submittedName>
</protein>
<dbReference type="Proteomes" id="UP000049983">
    <property type="component" value="Unassembled WGS sequence"/>
</dbReference>
<name>A0A0M7AZ24_9HYPH</name>
<evidence type="ECO:0000256" key="1">
    <source>
        <dbReference type="SAM" id="SignalP"/>
    </source>
</evidence>
<organism evidence="2 3">
    <name type="scientific">Roseibium album</name>
    <dbReference type="NCBI Taxonomy" id="311410"/>
    <lineage>
        <taxon>Bacteria</taxon>
        <taxon>Pseudomonadati</taxon>
        <taxon>Pseudomonadota</taxon>
        <taxon>Alphaproteobacteria</taxon>
        <taxon>Hyphomicrobiales</taxon>
        <taxon>Stappiaceae</taxon>
        <taxon>Roseibium</taxon>
    </lineage>
</organism>
<gene>
    <name evidence="2" type="ORF">LA5096_01783</name>
</gene>
<reference evidence="3" key="1">
    <citation type="submission" date="2015-07" db="EMBL/GenBank/DDBJ databases">
        <authorList>
            <person name="Rodrigo-Torres Lidia"/>
            <person name="Arahal R.David."/>
        </authorList>
    </citation>
    <scope>NUCLEOTIDE SEQUENCE [LARGE SCALE GENOMIC DNA]</scope>
    <source>
        <strain evidence="3">CECT 5096</strain>
    </source>
</reference>
<dbReference type="OrthoDB" id="7875986at2"/>
<keyword evidence="3" id="KW-1185">Reference proteome</keyword>
<dbReference type="RefSeq" id="WP_144436128.1">
    <property type="nucleotide sequence ID" value="NZ_CXWA01000007.1"/>
</dbReference>
<feature type="signal peptide" evidence="1">
    <location>
        <begin position="1"/>
        <end position="27"/>
    </location>
</feature>
<evidence type="ECO:0000313" key="2">
    <source>
        <dbReference type="EMBL" id="CTQ68362.1"/>
    </source>
</evidence>
<proteinExistence type="predicted"/>
<feature type="chain" id="PRO_5009788147" evidence="1">
    <location>
        <begin position="28"/>
        <end position="221"/>
    </location>
</feature>
<dbReference type="STRING" id="311410.LA5095_04804"/>
<dbReference type="PROSITE" id="PS51257">
    <property type="entry name" value="PROKAR_LIPOPROTEIN"/>
    <property type="match status" value="1"/>
</dbReference>
<dbReference type="EMBL" id="CXWC01000003">
    <property type="protein sequence ID" value="CTQ68362.1"/>
    <property type="molecule type" value="Genomic_DNA"/>
</dbReference>
<accession>A0A0M7AZ24</accession>
<dbReference type="GeneID" id="97669194"/>
<evidence type="ECO:0000313" key="3">
    <source>
        <dbReference type="Proteomes" id="UP000049983"/>
    </source>
</evidence>
<keyword evidence="1" id="KW-0732">Signal</keyword>